<name>A0A438MLP1_9ACTN</name>
<evidence type="ECO:0000256" key="2">
    <source>
        <dbReference type="SAM" id="Phobius"/>
    </source>
</evidence>
<sequence length="337" mass="36288">MDDLKLLRDLGGELEHEPPATLVRQRDRLLRARPRRRWAGWWTAGLVAVATAAAVAVPTVLIAARHTAAPPAGSQTVDVSGTRNVLVIGSDSRQGENAEYGPYTARMPGGGGARSDTIMIIHVPADRSRATAVSVPRDSMVAIPACSGHPGRTDMINSAYNSGGAACLRKTLEKLTGLSIQHTVEVDFAGFKGMVDALGGVEITVARAVDDPKSKLKLPAGKVMLNGETALGYARLRYVGDGSDTARIKRQQQLVLAMLKKAKGAFADAGRLKTFLGEMRKAVKTDLSVEAMYELAGELSKTKMEVVTIPSESYARDDRRLLRWKQPETGELFKSLK</sequence>
<feature type="domain" description="Cell envelope-related transcriptional attenuator" evidence="3">
    <location>
        <begin position="114"/>
        <end position="263"/>
    </location>
</feature>
<evidence type="ECO:0000313" key="4">
    <source>
        <dbReference type="EMBL" id="RVX46559.1"/>
    </source>
</evidence>
<dbReference type="Pfam" id="PF03816">
    <property type="entry name" value="LytR_cpsA_psr"/>
    <property type="match status" value="1"/>
</dbReference>
<dbReference type="EMBL" id="SAUN01000001">
    <property type="protein sequence ID" value="RVX46559.1"/>
    <property type="molecule type" value="Genomic_DNA"/>
</dbReference>
<dbReference type="InterPro" id="IPR050922">
    <property type="entry name" value="LytR/CpsA/Psr_CW_biosynth"/>
</dbReference>
<gene>
    <name evidence="4" type="ORF">EDD27_9449</name>
</gene>
<dbReference type="AlphaFoldDB" id="A0A438MLP1"/>
<dbReference type="NCBIfam" id="TIGR00350">
    <property type="entry name" value="lytR_cpsA_psr"/>
    <property type="match status" value="1"/>
</dbReference>
<keyword evidence="2" id="KW-0472">Membrane</keyword>
<dbReference type="OrthoDB" id="3759589at2"/>
<evidence type="ECO:0000259" key="3">
    <source>
        <dbReference type="Pfam" id="PF03816"/>
    </source>
</evidence>
<protein>
    <submittedName>
        <fullName evidence="4">LytR family transcriptional attenuator</fullName>
    </submittedName>
</protein>
<comment type="similarity">
    <text evidence="1">Belongs to the LytR/CpsA/Psr (LCP) family.</text>
</comment>
<evidence type="ECO:0000256" key="1">
    <source>
        <dbReference type="ARBA" id="ARBA00006068"/>
    </source>
</evidence>
<evidence type="ECO:0000313" key="5">
    <source>
        <dbReference type="Proteomes" id="UP000284824"/>
    </source>
</evidence>
<dbReference type="InterPro" id="IPR004474">
    <property type="entry name" value="LytR_CpsA_psr"/>
</dbReference>
<proteinExistence type="inferred from homology"/>
<reference evidence="4 5" key="1">
    <citation type="submission" date="2019-01" db="EMBL/GenBank/DDBJ databases">
        <title>Sequencing the genomes of 1000 actinobacteria strains.</title>
        <authorList>
            <person name="Klenk H.-P."/>
        </authorList>
    </citation>
    <scope>NUCLEOTIDE SEQUENCE [LARGE SCALE GENOMIC DNA]</scope>
    <source>
        <strain evidence="4 5">DSM 43925</strain>
    </source>
</reference>
<comment type="caution">
    <text evidence="4">The sequence shown here is derived from an EMBL/GenBank/DDBJ whole genome shotgun (WGS) entry which is preliminary data.</text>
</comment>
<keyword evidence="2" id="KW-0812">Transmembrane</keyword>
<keyword evidence="5" id="KW-1185">Reference proteome</keyword>
<organism evidence="4 5">
    <name type="scientific">Nonomuraea polychroma</name>
    <dbReference type="NCBI Taxonomy" id="46176"/>
    <lineage>
        <taxon>Bacteria</taxon>
        <taxon>Bacillati</taxon>
        <taxon>Actinomycetota</taxon>
        <taxon>Actinomycetes</taxon>
        <taxon>Streptosporangiales</taxon>
        <taxon>Streptosporangiaceae</taxon>
        <taxon>Nonomuraea</taxon>
    </lineage>
</organism>
<dbReference type="PANTHER" id="PTHR33392:SF6">
    <property type="entry name" value="POLYISOPRENYL-TEICHOIC ACID--PEPTIDOGLYCAN TEICHOIC ACID TRANSFERASE TAGU"/>
    <property type="match status" value="1"/>
</dbReference>
<dbReference type="Proteomes" id="UP000284824">
    <property type="component" value="Unassembled WGS sequence"/>
</dbReference>
<dbReference type="Gene3D" id="3.40.630.190">
    <property type="entry name" value="LCP protein"/>
    <property type="match status" value="1"/>
</dbReference>
<accession>A0A438MLP1</accession>
<keyword evidence="2" id="KW-1133">Transmembrane helix</keyword>
<dbReference type="PANTHER" id="PTHR33392">
    <property type="entry name" value="POLYISOPRENYL-TEICHOIC ACID--PEPTIDOGLYCAN TEICHOIC ACID TRANSFERASE TAGU"/>
    <property type="match status" value="1"/>
</dbReference>
<feature type="transmembrane region" description="Helical" evidence="2">
    <location>
        <begin position="38"/>
        <end position="64"/>
    </location>
</feature>
<dbReference type="RefSeq" id="WP_127938828.1">
    <property type="nucleotide sequence ID" value="NZ_SAUN01000001.1"/>
</dbReference>